<keyword evidence="13" id="KW-1185">Reference proteome</keyword>
<evidence type="ECO:0000256" key="1">
    <source>
        <dbReference type="ARBA" id="ARBA00009903"/>
    </source>
</evidence>
<reference evidence="12 13" key="1">
    <citation type="journal article" date="2014" name="Nature">
        <title>The genome of the recently domesticated crop plant sugar beet (Beta vulgaris).</title>
        <authorList>
            <person name="Dohm J.C."/>
            <person name="Minoche A.E."/>
            <person name="Holtgrawe D."/>
            <person name="Capella-Gutierrez S."/>
            <person name="Zakrzewski F."/>
            <person name="Tafer H."/>
            <person name="Rupp O."/>
            <person name="Sorensen T.R."/>
            <person name="Stracke R."/>
            <person name="Reinhardt R."/>
            <person name="Goesmann A."/>
            <person name="Kraft T."/>
            <person name="Schulz B."/>
            <person name="Stadler P.F."/>
            <person name="Schmidt T."/>
            <person name="Gabaldon T."/>
            <person name="Lehrach H."/>
            <person name="Weisshaar B."/>
            <person name="Himmelbauer H."/>
        </authorList>
    </citation>
    <scope>NUCLEOTIDE SEQUENCE [LARGE SCALE GENOMIC DNA]</scope>
    <source>
        <tissue evidence="12">Taproot</tissue>
    </source>
</reference>
<evidence type="ECO:0000256" key="2">
    <source>
        <dbReference type="ARBA" id="ARBA00012513"/>
    </source>
</evidence>
<comment type="catalytic activity">
    <reaction evidence="9">
        <text>L-seryl-[protein] + ATP = O-phospho-L-seryl-[protein] + ADP + H(+)</text>
        <dbReference type="Rhea" id="RHEA:17989"/>
        <dbReference type="Rhea" id="RHEA-COMP:9863"/>
        <dbReference type="Rhea" id="RHEA-COMP:11604"/>
        <dbReference type="ChEBI" id="CHEBI:15378"/>
        <dbReference type="ChEBI" id="CHEBI:29999"/>
        <dbReference type="ChEBI" id="CHEBI:30616"/>
        <dbReference type="ChEBI" id="CHEBI:83421"/>
        <dbReference type="ChEBI" id="CHEBI:456216"/>
        <dbReference type="EC" id="2.7.11.1"/>
    </reaction>
</comment>
<dbReference type="InterPro" id="IPR011009">
    <property type="entry name" value="Kinase-like_dom_sf"/>
</dbReference>
<protein>
    <recommendedName>
        <fullName evidence="2">non-specific serine/threonine protein kinase</fullName>
        <ecNumber evidence="2">2.7.11.1</ecNumber>
    </recommendedName>
</protein>
<dbReference type="PROSITE" id="PS00108">
    <property type="entry name" value="PROTEIN_KINASE_ST"/>
    <property type="match status" value="1"/>
</dbReference>
<dbReference type="GO" id="GO:0009638">
    <property type="term" value="P:phototropism"/>
    <property type="evidence" value="ECO:0007669"/>
    <property type="project" value="EnsemblPlants"/>
</dbReference>
<dbReference type="KEGG" id="bvg:104896762"/>
<name>A0A0J8C2T0_BETVV</name>
<dbReference type="InterPro" id="IPR008271">
    <property type="entry name" value="Ser/Thr_kinase_AS"/>
</dbReference>
<dbReference type="PANTHER" id="PTHR45637">
    <property type="entry name" value="FLIPPASE KINASE 1-RELATED"/>
    <property type="match status" value="1"/>
</dbReference>
<evidence type="ECO:0000256" key="5">
    <source>
        <dbReference type="ARBA" id="ARBA00022741"/>
    </source>
</evidence>
<evidence type="ECO:0000256" key="3">
    <source>
        <dbReference type="ARBA" id="ARBA00022527"/>
    </source>
</evidence>
<dbReference type="OMA" id="QPDCITP"/>
<dbReference type="GO" id="GO:0005524">
    <property type="term" value="F:ATP binding"/>
    <property type="evidence" value="ECO:0007669"/>
    <property type="project" value="UniProtKB-KW"/>
</dbReference>
<keyword evidence="3" id="KW-0723">Serine/threonine-protein kinase</keyword>
<dbReference type="GO" id="GO:0004674">
    <property type="term" value="F:protein serine/threonine kinase activity"/>
    <property type="evidence" value="ECO:0007669"/>
    <property type="project" value="UniProtKB-KW"/>
</dbReference>
<feature type="region of interest" description="Disordered" evidence="10">
    <location>
        <begin position="132"/>
        <end position="166"/>
    </location>
</feature>
<dbReference type="Pfam" id="PF00069">
    <property type="entry name" value="Pkinase"/>
    <property type="match status" value="2"/>
</dbReference>
<keyword evidence="6" id="KW-0418">Kinase</keyword>
<feature type="compositionally biased region" description="Low complexity" evidence="10">
    <location>
        <begin position="200"/>
        <end position="216"/>
    </location>
</feature>
<dbReference type="FunFam" id="1.10.510.10:FF:000020">
    <property type="entry name" value="serine/threonine-protein kinase D6PK-like"/>
    <property type="match status" value="1"/>
</dbReference>
<dbReference type="FunFam" id="1.10.510.10:FF:000028">
    <property type="entry name" value="serine/threonine-protein kinase D6PK-like"/>
    <property type="match status" value="1"/>
</dbReference>
<accession>A0A0J8C2T0</accession>
<dbReference type="SUPFAM" id="SSF56112">
    <property type="entry name" value="Protein kinase-like (PK-like)"/>
    <property type="match status" value="1"/>
</dbReference>
<keyword evidence="5" id="KW-0547">Nucleotide-binding</keyword>
<dbReference type="SMART" id="SM00220">
    <property type="entry name" value="S_TKc"/>
    <property type="match status" value="1"/>
</dbReference>
<feature type="region of interest" description="Disordered" evidence="10">
    <location>
        <begin position="198"/>
        <end position="219"/>
    </location>
</feature>
<comment type="catalytic activity">
    <reaction evidence="8">
        <text>L-threonyl-[protein] + ATP = O-phospho-L-threonyl-[protein] + ADP + H(+)</text>
        <dbReference type="Rhea" id="RHEA:46608"/>
        <dbReference type="Rhea" id="RHEA-COMP:11060"/>
        <dbReference type="Rhea" id="RHEA-COMP:11605"/>
        <dbReference type="ChEBI" id="CHEBI:15378"/>
        <dbReference type="ChEBI" id="CHEBI:30013"/>
        <dbReference type="ChEBI" id="CHEBI:30616"/>
        <dbReference type="ChEBI" id="CHEBI:61977"/>
        <dbReference type="ChEBI" id="CHEBI:456216"/>
        <dbReference type="EC" id="2.7.11.1"/>
    </reaction>
</comment>
<dbReference type="InterPro" id="IPR000719">
    <property type="entry name" value="Prot_kinase_dom"/>
</dbReference>
<gene>
    <name evidence="12" type="ORF">BVRB_6g143900</name>
</gene>
<sequence length="631" mass="69841">MDSVGDAITIMMKTQNSACIVGKNSGDSLVTPSQHLYAKIPSSEHSAAVNHGIKSAHQQNGFSKSKTHTLKSQLEAKSLYDVGDNSSCDQVSGFESKCCIEQSETCDSNNSVGVAAFRVDRSVKDGLLVNPLAPQSEHTCPSPQNSFHSATQSIEGKESLTTTESSDCHSSIEKLGESGEVSQSFDFVESRKVSSTYRCSTGSDVSDESSSSSISSTMYKPHKVNDSRWIAIRKAQSHYGLLQLNHFRLLKQLGCGDIGKVYLAELVGTRTYFAMKVMNKAALESRKKLSRAQTEREILQSLDHPFLPTLYSHFETENHSCLVMEFCPGGDLHSLRQRQPHKCFPEHAARFFVAEILLALEYLHMLGIIYRDLKPENVLVREDGHIMLSDFDLSLRCAVRPTLVKSSNSSMESKSSAYCVEPSCMIQPACFSPRFLFNKPKKAKKPKSKNENYSQGCPLPELLAEPTNARSMSFVGTHEYLAPEIIKGEGHGSAVDWWTFGIFLYELLFGKTPFKGQGNRATLFNVVGQPLRFPDSPSVSFAARDLIRGLLVKEPQHRLAYRRGATEIKQHPFFQSINWALIRCATPPDVPRPFLLSSVLTADLPTASATKATMPGLDVKPPGNYIEIDFF</sequence>
<evidence type="ECO:0000256" key="9">
    <source>
        <dbReference type="ARBA" id="ARBA00048679"/>
    </source>
</evidence>
<keyword evidence="4" id="KW-0808">Transferase</keyword>
<dbReference type="GO" id="GO:0005886">
    <property type="term" value="C:plasma membrane"/>
    <property type="evidence" value="ECO:0007669"/>
    <property type="project" value="EnsemblPlants"/>
</dbReference>
<dbReference type="EMBL" id="KQ090124">
    <property type="protein sequence ID" value="KMT08065.1"/>
    <property type="molecule type" value="Genomic_DNA"/>
</dbReference>
<dbReference type="GO" id="GO:0062075">
    <property type="term" value="P:pollen aperture formation"/>
    <property type="evidence" value="ECO:0007669"/>
    <property type="project" value="EnsemblPlants"/>
</dbReference>
<dbReference type="AlphaFoldDB" id="A0A0J8C2T0"/>
<dbReference type="Gene3D" id="3.30.200.20">
    <property type="entry name" value="Phosphorylase Kinase, domain 1"/>
    <property type="match status" value="1"/>
</dbReference>
<organism evidence="12 13">
    <name type="scientific">Beta vulgaris subsp. vulgaris</name>
    <name type="common">Beet</name>
    <dbReference type="NCBI Taxonomy" id="3555"/>
    <lineage>
        <taxon>Eukaryota</taxon>
        <taxon>Viridiplantae</taxon>
        <taxon>Streptophyta</taxon>
        <taxon>Embryophyta</taxon>
        <taxon>Tracheophyta</taxon>
        <taxon>Spermatophyta</taxon>
        <taxon>Magnoliopsida</taxon>
        <taxon>eudicotyledons</taxon>
        <taxon>Gunneridae</taxon>
        <taxon>Pentapetalae</taxon>
        <taxon>Caryophyllales</taxon>
        <taxon>Chenopodiaceae</taxon>
        <taxon>Betoideae</taxon>
        <taxon>Beta</taxon>
    </lineage>
</organism>
<evidence type="ECO:0000256" key="8">
    <source>
        <dbReference type="ARBA" id="ARBA00047899"/>
    </source>
</evidence>
<keyword evidence="7" id="KW-0067">ATP-binding</keyword>
<evidence type="ECO:0000313" key="12">
    <source>
        <dbReference type="EMBL" id="KMT08065.1"/>
    </source>
</evidence>
<evidence type="ECO:0000256" key="4">
    <source>
        <dbReference type="ARBA" id="ARBA00022679"/>
    </source>
</evidence>
<dbReference type="Gramene" id="KMT08065">
    <property type="protein sequence ID" value="KMT08065"/>
    <property type="gene ID" value="BVRB_6g143900"/>
</dbReference>
<dbReference type="EC" id="2.7.11.1" evidence="2"/>
<feature type="compositionally biased region" description="Polar residues" evidence="10">
    <location>
        <begin position="136"/>
        <end position="165"/>
    </location>
</feature>
<dbReference type="Proteomes" id="UP000035740">
    <property type="component" value="Chromosome 6"/>
</dbReference>
<comment type="similarity">
    <text evidence="1">Belongs to the protein kinase superfamily. AGC Ser/Thr protein kinase family.</text>
</comment>
<evidence type="ECO:0000256" key="7">
    <source>
        <dbReference type="ARBA" id="ARBA00022840"/>
    </source>
</evidence>
<dbReference type="PROSITE" id="PS50011">
    <property type="entry name" value="PROTEIN_KINASE_DOM"/>
    <property type="match status" value="1"/>
</dbReference>
<dbReference type="eggNOG" id="KOG0610">
    <property type="taxonomic scope" value="Eukaryota"/>
</dbReference>
<proteinExistence type="inferred from homology"/>
<dbReference type="CDD" id="cd05574">
    <property type="entry name" value="STKc_phototropin_like"/>
    <property type="match status" value="1"/>
</dbReference>
<feature type="domain" description="Protein kinase" evidence="11">
    <location>
        <begin position="247"/>
        <end position="574"/>
    </location>
</feature>
<evidence type="ECO:0000256" key="6">
    <source>
        <dbReference type="ARBA" id="ARBA00022777"/>
    </source>
</evidence>
<evidence type="ECO:0000313" key="13">
    <source>
        <dbReference type="Proteomes" id="UP000035740"/>
    </source>
</evidence>
<dbReference type="OrthoDB" id="432483at2759"/>
<dbReference type="FunFam" id="3.30.200.20:FF:000032">
    <property type="entry name" value="Serine/threonine-protein kinase D6PK-like"/>
    <property type="match status" value="1"/>
</dbReference>
<evidence type="ECO:0000256" key="10">
    <source>
        <dbReference type="SAM" id="MobiDB-lite"/>
    </source>
</evidence>
<evidence type="ECO:0000259" key="11">
    <source>
        <dbReference type="PROSITE" id="PS50011"/>
    </source>
</evidence>
<dbReference type="Gene3D" id="1.10.510.10">
    <property type="entry name" value="Transferase(Phosphotransferase) domain 1"/>
    <property type="match status" value="2"/>
</dbReference>